<sequence>MLNKLKWKFTRFMYGRYGVDQLYKASVLLFIVLQVLQVFVQNFFLNVLIFALIFWTFYRVFSKNIYARQKENQIFLKFTRAIKSKGKLFVRRLKDIDSYRYRKCSACNTTLRLPKKRGKHKARCPKCGHLLEVKIWI</sequence>
<evidence type="ECO:0000256" key="1">
    <source>
        <dbReference type="SAM" id="Phobius"/>
    </source>
</evidence>
<name>A0A9D2G161_9LACT</name>
<feature type="transmembrane region" description="Helical" evidence="1">
    <location>
        <begin position="21"/>
        <end position="37"/>
    </location>
</feature>
<keyword evidence="1" id="KW-0812">Transmembrane</keyword>
<comment type="caution">
    <text evidence="2">The sequence shown here is derived from an EMBL/GenBank/DDBJ whole genome shotgun (WGS) entry which is preliminary data.</text>
</comment>
<gene>
    <name evidence="2" type="ORF">H9808_05795</name>
</gene>
<dbReference type="Proteomes" id="UP000824106">
    <property type="component" value="Unassembled WGS sequence"/>
</dbReference>
<organism evidence="2 3">
    <name type="scientific">Candidatus Atopostipes pullistercoris</name>
    <dbReference type="NCBI Taxonomy" id="2838467"/>
    <lineage>
        <taxon>Bacteria</taxon>
        <taxon>Bacillati</taxon>
        <taxon>Bacillota</taxon>
        <taxon>Bacilli</taxon>
        <taxon>Lactobacillales</taxon>
        <taxon>Carnobacteriaceae</taxon>
        <taxon>Atopostipes</taxon>
    </lineage>
</organism>
<evidence type="ECO:0000313" key="3">
    <source>
        <dbReference type="Proteomes" id="UP000824106"/>
    </source>
</evidence>
<accession>A0A9D2G161</accession>
<reference evidence="2" key="1">
    <citation type="journal article" date="2021" name="PeerJ">
        <title>Extensive microbial diversity within the chicken gut microbiome revealed by metagenomics and culture.</title>
        <authorList>
            <person name="Gilroy R."/>
            <person name="Ravi A."/>
            <person name="Getino M."/>
            <person name="Pursley I."/>
            <person name="Horton D.L."/>
            <person name="Alikhan N.F."/>
            <person name="Baker D."/>
            <person name="Gharbi K."/>
            <person name="Hall N."/>
            <person name="Watson M."/>
            <person name="Adriaenssens E.M."/>
            <person name="Foster-Nyarko E."/>
            <person name="Jarju S."/>
            <person name="Secka A."/>
            <person name="Antonio M."/>
            <person name="Oren A."/>
            <person name="Chaudhuri R.R."/>
            <person name="La Ragione R."/>
            <person name="Hildebrand F."/>
            <person name="Pallen M.J."/>
        </authorList>
    </citation>
    <scope>NUCLEOTIDE SEQUENCE</scope>
    <source>
        <strain evidence="2">CHK169-4300</strain>
    </source>
</reference>
<dbReference type="EMBL" id="DXAZ01000086">
    <property type="protein sequence ID" value="HIZ71263.1"/>
    <property type="molecule type" value="Genomic_DNA"/>
</dbReference>
<protein>
    <recommendedName>
        <fullName evidence="4">Zn-finger containing protein</fullName>
    </recommendedName>
</protein>
<feature type="transmembrane region" description="Helical" evidence="1">
    <location>
        <begin position="43"/>
        <end position="61"/>
    </location>
</feature>
<evidence type="ECO:0008006" key="4">
    <source>
        <dbReference type="Google" id="ProtNLM"/>
    </source>
</evidence>
<keyword evidence="1" id="KW-0472">Membrane</keyword>
<keyword evidence="1" id="KW-1133">Transmembrane helix</keyword>
<evidence type="ECO:0000313" key="2">
    <source>
        <dbReference type="EMBL" id="HIZ71263.1"/>
    </source>
</evidence>
<proteinExistence type="predicted"/>
<dbReference type="AlphaFoldDB" id="A0A9D2G161"/>
<reference evidence="2" key="2">
    <citation type="submission" date="2021-04" db="EMBL/GenBank/DDBJ databases">
        <authorList>
            <person name="Gilroy R."/>
        </authorList>
    </citation>
    <scope>NUCLEOTIDE SEQUENCE</scope>
    <source>
        <strain evidence="2">CHK169-4300</strain>
    </source>
</reference>